<comment type="caution">
    <text evidence="1">The sequence shown here is derived from an EMBL/GenBank/DDBJ whole genome shotgun (WGS) entry which is preliminary data.</text>
</comment>
<name>A0ACB8TT09_9APHY</name>
<evidence type="ECO:0000313" key="2">
    <source>
        <dbReference type="Proteomes" id="UP001055072"/>
    </source>
</evidence>
<dbReference type="EMBL" id="MU274934">
    <property type="protein sequence ID" value="KAI0085177.1"/>
    <property type="molecule type" value="Genomic_DNA"/>
</dbReference>
<evidence type="ECO:0000313" key="1">
    <source>
        <dbReference type="EMBL" id="KAI0085177.1"/>
    </source>
</evidence>
<dbReference type="Proteomes" id="UP001055072">
    <property type="component" value="Unassembled WGS sequence"/>
</dbReference>
<keyword evidence="2" id="KW-1185">Reference proteome</keyword>
<gene>
    <name evidence="1" type="ORF">BDY19DRAFT_967488</name>
</gene>
<reference evidence="1" key="1">
    <citation type="journal article" date="2021" name="Environ. Microbiol.">
        <title>Gene family expansions and transcriptome signatures uncover fungal adaptations to wood decay.</title>
        <authorList>
            <person name="Hage H."/>
            <person name="Miyauchi S."/>
            <person name="Viragh M."/>
            <person name="Drula E."/>
            <person name="Min B."/>
            <person name="Chaduli D."/>
            <person name="Navarro D."/>
            <person name="Favel A."/>
            <person name="Norest M."/>
            <person name="Lesage-Meessen L."/>
            <person name="Balint B."/>
            <person name="Merenyi Z."/>
            <person name="de Eugenio L."/>
            <person name="Morin E."/>
            <person name="Martinez A.T."/>
            <person name="Baldrian P."/>
            <person name="Stursova M."/>
            <person name="Martinez M.J."/>
            <person name="Novotny C."/>
            <person name="Magnuson J.K."/>
            <person name="Spatafora J.W."/>
            <person name="Maurice S."/>
            <person name="Pangilinan J."/>
            <person name="Andreopoulos W."/>
            <person name="LaButti K."/>
            <person name="Hundley H."/>
            <person name="Na H."/>
            <person name="Kuo A."/>
            <person name="Barry K."/>
            <person name="Lipzen A."/>
            <person name="Henrissat B."/>
            <person name="Riley R."/>
            <person name="Ahrendt S."/>
            <person name="Nagy L.G."/>
            <person name="Grigoriev I.V."/>
            <person name="Martin F."/>
            <person name="Rosso M.N."/>
        </authorList>
    </citation>
    <scope>NUCLEOTIDE SEQUENCE</scope>
    <source>
        <strain evidence="1">CBS 384.51</strain>
    </source>
</reference>
<protein>
    <submittedName>
        <fullName evidence="1">Uncharacterized protein</fullName>
    </submittedName>
</protein>
<organism evidence="1 2">
    <name type="scientific">Irpex rosettiformis</name>
    <dbReference type="NCBI Taxonomy" id="378272"/>
    <lineage>
        <taxon>Eukaryota</taxon>
        <taxon>Fungi</taxon>
        <taxon>Dikarya</taxon>
        <taxon>Basidiomycota</taxon>
        <taxon>Agaricomycotina</taxon>
        <taxon>Agaricomycetes</taxon>
        <taxon>Polyporales</taxon>
        <taxon>Irpicaceae</taxon>
        <taxon>Irpex</taxon>
    </lineage>
</organism>
<accession>A0ACB8TT09</accession>
<sequence>MSAVETKAISLARRRSQVFVEIPYSSLTARLASSPLCSTISRTRSASRSKENAPSSASERKSRTTMATDISTASKKRKSAEEDDELTESSTSSRTKKAKLSASAPQPAGKAKEATKTEPQRGKEIDGSEQVEDFPNGYFYCHQCCRKRDASVGVHCTWKRANIRSKGELERCNARYCRACLKNRYRMDMDTVLSRGITGLSLKEREQHDLHDGYYYQCPRCQDNCNCRKCRKAKGLEPTGNFNLAARKAEKAAASEKVKKEAVSSSKAKQSNTRKSGKAKQPNKIAESSKSAKPRAKAKTKAPPVKPLPKPIWTRVATDLTLDEAESRIHIREFVVRFASVLQIPLGHLEELDEISGDNLGETLEWDGHHTDCIEIVSWVSELCAKEIIQGLLDVLAGSAEARGDNVDAEALKEAAKTVKASGANLNRTWAALLTLRESLGDRSSVTFSDPSPPPASTLIRTTRQNRDLDIMHISISAQLIPVIVDLIEAAISSPAIRDALEAGSAEEKEYGKLAREAIATENNRWKESKEYKDAPNAKKGETKAARDHHHQTIEDLESAHRLLLLRCISRVSPLGRDIDGRIYYAMTPGAGESIASINLLKGKDGRVKVGRKKGGFTEEDRKEMERWTWFIAVWGRKPEGALEEMRDADEDDEASEGESDEECWWGFWHPQEIQKMAEWLSVKSGLEDSASKVTNAVVSKANGSKNSGSAKGKGSRSRTSTATSSLSSLSTHASPLSAISDMSDLSDDEATNDVDLDRPLGHKREVQDLVSGLKQYADLLKWRIKRASPEISGKSGKNAAKTQAIPPNRFYS</sequence>
<proteinExistence type="predicted"/>